<evidence type="ECO:0000256" key="2">
    <source>
        <dbReference type="ARBA" id="ARBA00012438"/>
    </source>
</evidence>
<dbReference type="InterPro" id="IPR050736">
    <property type="entry name" value="Sensor_HK_Regulatory"/>
</dbReference>
<dbReference type="Gene3D" id="1.10.287.130">
    <property type="match status" value="1"/>
</dbReference>
<evidence type="ECO:0000256" key="5">
    <source>
        <dbReference type="ARBA" id="ARBA00022777"/>
    </source>
</evidence>
<dbReference type="InterPro" id="IPR005467">
    <property type="entry name" value="His_kinase_dom"/>
</dbReference>
<dbReference type="GO" id="GO:0000155">
    <property type="term" value="F:phosphorelay sensor kinase activity"/>
    <property type="evidence" value="ECO:0007669"/>
    <property type="project" value="InterPro"/>
</dbReference>
<name>A0A1M6L287_REIAG</name>
<dbReference type="PANTHER" id="PTHR43711:SF1">
    <property type="entry name" value="HISTIDINE KINASE 1"/>
    <property type="match status" value="1"/>
</dbReference>
<dbReference type="InterPro" id="IPR003594">
    <property type="entry name" value="HATPase_dom"/>
</dbReference>
<evidence type="ECO:0000259" key="7">
    <source>
        <dbReference type="PROSITE" id="PS50109"/>
    </source>
</evidence>
<dbReference type="RefSeq" id="WP_084190328.1">
    <property type="nucleotide sequence ID" value="NZ_FRAA01000001.1"/>
</dbReference>
<evidence type="ECO:0000256" key="4">
    <source>
        <dbReference type="ARBA" id="ARBA00022679"/>
    </source>
</evidence>
<evidence type="ECO:0000256" key="6">
    <source>
        <dbReference type="ARBA" id="ARBA00023012"/>
    </source>
</evidence>
<dbReference type="CDD" id="cd00082">
    <property type="entry name" value="HisKA"/>
    <property type="match status" value="1"/>
</dbReference>
<comment type="catalytic activity">
    <reaction evidence="1">
        <text>ATP + protein L-histidine = ADP + protein N-phospho-L-histidine.</text>
        <dbReference type="EC" id="2.7.13.3"/>
    </reaction>
</comment>
<dbReference type="SUPFAM" id="SSF55874">
    <property type="entry name" value="ATPase domain of HSP90 chaperone/DNA topoisomerase II/histidine kinase"/>
    <property type="match status" value="1"/>
</dbReference>
<dbReference type="Pfam" id="PF00497">
    <property type="entry name" value="SBP_bac_3"/>
    <property type="match status" value="1"/>
</dbReference>
<keyword evidence="3" id="KW-0597">Phosphoprotein</keyword>
<sequence>MIKSPNIIWLTAFLIAYSFLSSGSDLSWETFQKNEQGEITIYYRNTDPFLIVHENGTLRGLEYEMLVGFKYYLQNKYGYNLKLNWKKKNNFREIYAYIRDSSQIGDLGLDIISKIPEREKEVKFSVPYFPDIQVFITNRKAPTLTSRKDFSTLFSEYQGIAVPATTYDIYLRELRDKHNVDFNITHINSSNDIIQTIATNANTFGYVDLPSYILALNKNQNIKRQNLLSKKGFGYCLIFNINSDWHTPFNEYLASEEFEILKTKGIRKYLGDDVNQLIHSIAEGENEDVVLLQEEKKFINHELDEKEKQAAEQNHVQNILLISIVLVLTIAYFLYNSNRVKSKANEILTKHRQMIEQQNILLSRRNEELVSRDEEKNNFIHILSHDLRAPINNITGLSQILTMSKEDLNADQLRMIEHIATESSRLNKMVTRILDIEKIESKTSEQFERINLSQILLHVIGNYQTQALSKKIEIVTDLANEIAVLGDEQYLFHVFENLLSNAIKFSPHGKKVYVNLVAQNHLAIANISDEGPGMTASDQQNMFKKFQVLTAKATAGERSTGLGLSIVDKYIGLLGGELSCDSEPNKGTTFTVKLSLV</sequence>
<dbReference type="InterPro" id="IPR003661">
    <property type="entry name" value="HisK_dim/P_dom"/>
</dbReference>
<dbReference type="InterPro" id="IPR004358">
    <property type="entry name" value="Sig_transdc_His_kin-like_C"/>
</dbReference>
<dbReference type="Gene3D" id="3.40.190.10">
    <property type="entry name" value="Periplasmic binding protein-like II"/>
    <property type="match status" value="2"/>
</dbReference>
<evidence type="ECO:0000313" key="9">
    <source>
        <dbReference type="Proteomes" id="UP000184474"/>
    </source>
</evidence>
<dbReference type="SUPFAM" id="SSF53850">
    <property type="entry name" value="Periplasmic binding protein-like II"/>
    <property type="match status" value="1"/>
</dbReference>
<evidence type="ECO:0000256" key="3">
    <source>
        <dbReference type="ARBA" id="ARBA00022553"/>
    </source>
</evidence>
<dbReference type="InterPro" id="IPR036890">
    <property type="entry name" value="HATPase_C_sf"/>
</dbReference>
<gene>
    <name evidence="8" type="ORF">SAMN04488028_101794</name>
</gene>
<dbReference type="SUPFAM" id="SSF47384">
    <property type="entry name" value="Homodimeric domain of signal transducing histidine kinase"/>
    <property type="match status" value="1"/>
</dbReference>
<dbReference type="Proteomes" id="UP000184474">
    <property type="component" value="Unassembled WGS sequence"/>
</dbReference>
<dbReference type="EC" id="2.7.13.3" evidence="2"/>
<keyword evidence="9" id="KW-1185">Reference proteome</keyword>
<dbReference type="STRING" id="156994.SAMN04488028_101794"/>
<dbReference type="AlphaFoldDB" id="A0A1M6L287"/>
<dbReference type="Pfam" id="PF00512">
    <property type="entry name" value="HisKA"/>
    <property type="match status" value="1"/>
</dbReference>
<dbReference type="PANTHER" id="PTHR43711">
    <property type="entry name" value="TWO-COMPONENT HISTIDINE KINASE"/>
    <property type="match status" value="1"/>
</dbReference>
<protein>
    <recommendedName>
        <fullName evidence="2">histidine kinase</fullName>
        <ecNumber evidence="2">2.7.13.3</ecNumber>
    </recommendedName>
</protein>
<dbReference type="CDD" id="cd00075">
    <property type="entry name" value="HATPase"/>
    <property type="match status" value="1"/>
</dbReference>
<dbReference type="SMART" id="SM00388">
    <property type="entry name" value="HisKA"/>
    <property type="match status" value="1"/>
</dbReference>
<dbReference type="PROSITE" id="PS50109">
    <property type="entry name" value="HIS_KIN"/>
    <property type="match status" value="1"/>
</dbReference>
<keyword evidence="4" id="KW-0808">Transferase</keyword>
<organism evidence="8 9">
    <name type="scientific">Reichenbachiella agariperforans</name>
    <dbReference type="NCBI Taxonomy" id="156994"/>
    <lineage>
        <taxon>Bacteria</taxon>
        <taxon>Pseudomonadati</taxon>
        <taxon>Bacteroidota</taxon>
        <taxon>Cytophagia</taxon>
        <taxon>Cytophagales</taxon>
        <taxon>Reichenbachiellaceae</taxon>
        <taxon>Reichenbachiella</taxon>
    </lineage>
</organism>
<evidence type="ECO:0000256" key="1">
    <source>
        <dbReference type="ARBA" id="ARBA00000085"/>
    </source>
</evidence>
<proteinExistence type="predicted"/>
<keyword evidence="6" id="KW-0902">Two-component regulatory system</keyword>
<dbReference type="Gene3D" id="3.30.565.10">
    <property type="entry name" value="Histidine kinase-like ATPase, C-terminal domain"/>
    <property type="match status" value="1"/>
</dbReference>
<dbReference type="SMART" id="SM00387">
    <property type="entry name" value="HATPase_c"/>
    <property type="match status" value="1"/>
</dbReference>
<dbReference type="InterPro" id="IPR036097">
    <property type="entry name" value="HisK_dim/P_sf"/>
</dbReference>
<feature type="domain" description="Histidine kinase" evidence="7">
    <location>
        <begin position="382"/>
        <end position="597"/>
    </location>
</feature>
<keyword evidence="5 8" id="KW-0418">Kinase</keyword>
<dbReference type="EMBL" id="FRAA01000001">
    <property type="protein sequence ID" value="SHJ65273.1"/>
    <property type="molecule type" value="Genomic_DNA"/>
</dbReference>
<dbReference type="Pfam" id="PF02518">
    <property type="entry name" value="HATPase_c"/>
    <property type="match status" value="1"/>
</dbReference>
<evidence type="ECO:0000313" key="8">
    <source>
        <dbReference type="EMBL" id="SHJ65273.1"/>
    </source>
</evidence>
<dbReference type="InterPro" id="IPR001638">
    <property type="entry name" value="Solute-binding_3/MltF_N"/>
</dbReference>
<accession>A0A1M6L287</accession>
<reference evidence="9" key="1">
    <citation type="submission" date="2016-11" db="EMBL/GenBank/DDBJ databases">
        <authorList>
            <person name="Varghese N."/>
            <person name="Submissions S."/>
        </authorList>
    </citation>
    <scope>NUCLEOTIDE SEQUENCE [LARGE SCALE GENOMIC DNA]</scope>
    <source>
        <strain evidence="9">DSM 26134</strain>
    </source>
</reference>
<dbReference type="PRINTS" id="PR00344">
    <property type="entry name" value="BCTRLSENSOR"/>
</dbReference>